<dbReference type="RefSeq" id="WP_216800510.1">
    <property type="nucleotide sequence ID" value="NZ_CP076723.1"/>
</dbReference>
<dbReference type="EMBL" id="CP076723">
    <property type="protein sequence ID" value="QWV93766.1"/>
    <property type="molecule type" value="Genomic_DNA"/>
</dbReference>
<accession>A0ABX8J9L8</accession>
<evidence type="ECO:0000313" key="2">
    <source>
        <dbReference type="EMBL" id="QWV93766.1"/>
    </source>
</evidence>
<protein>
    <submittedName>
        <fullName evidence="2">Aminodeoxychorismate synthase component I</fullName>
        <ecNumber evidence="2">2.6.1.85</ecNumber>
    </submittedName>
</protein>
<dbReference type="Pfam" id="PF01063">
    <property type="entry name" value="Aminotran_4"/>
    <property type="match status" value="1"/>
</dbReference>
<name>A0ABX8J9L8_9BACT</name>
<organism evidence="2 3">
    <name type="scientific">Geomonas oryzisoli</name>
    <dbReference type="NCBI Taxonomy" id="2847992"/>
    <lineage>
        <taxon>Bacteria</taxon>
        <taxon>Pseudomonadati</taxon>
        <taxon>Thermodesulfobacteriota</taxon>
        <taxon>Desulfuromonadia</taxon>
        <taxon>Geobacterales</taxon>
        <taxon>Geobacteraceae</taxon>
        <taxon>Geomonas</taxon>
    </lineage>
</organism>
<keyword evidence="3" id="KW-1185">Reference proteome</keyword>
<proteinExistence type="predicted"/>
<keyword evidence="2" id="KW-0808">Transferase</keyword>
<dbReference type="PANTHER" id="PTHR11236">
    <property type="entry name" value="AMINOBENZOATE/ANTHRANILATE SYNTHASE"/>
    <property type="match status" value="1"/>
</dbReference>
<dbReference type="Pfam" id="PF00425">
    <property type="entry name" value="Chorismate_bind"/>
    <property type="match status" value="1"/>
</dbReference>
<dbReference type="NCBIfam" id="TIGR00553">
    <property type="entry name" value="pabB"/>
    <property type="match status" value="1"/>
</dbReference>
<gene>
    <name evidence="2" type="primary">pabB</name>
    <name evidence="2" type="ORF">KP004_00815</name>
</gene>
<reference evidence="2 3" key="1">
    <citation type="submission" date="2021-06" db="EMBL/GenBank/DDBJ databases">
        <title>Gemonas diversity in paddy soil.</title>
        <authorList>
            <person name="Liu G."/>
        </authorList>
    </citation>
    <scope>NUCLEOTIDE SEQUENCE [LARGE SCALE GENOMIC DNA]</scope>
    <source>
        <strain evidence="2 3">RG10</strain>
    </source>
</reference>
<sequence>MQRFPAYLHGFAFAGHVGEISARTPEEVRPAFEELQRQLAAGLHAAGFVCYEAAGAINDTLTTAPAHPMPLLWFGLFTTRRPKTFPQHEAPFRCTDWQISPGWESYRDSVQEIRDFIAAGDSYQVNYTIRQRFAFSGCSRSFFSALCGNQPTPYNCYLECGRWRVLSASPELFFSLSGDRLVTRPMKGTAPRGRWYAEDLARKEQLRQSPKEVAENLMIVDLLRNDMGMVSQTGSVQVDSLFDVESHPTVHQMTSTIQSRVEEGVTPLELFEALFPCGSVTGAPKRRSMEIIAQLEREPRGLYTGCLGYFSPGGEAQFSVAIRTAVLDLQTGRGEMGIGSGITYDSQPEAEYQECLDKRAFIEEQRPEFHLIESLLHDERGYFLLDRHQERLKRSASYFSFPLADGAALRALQETAADLIPSTGYKVRLLLFRDGRLSCEAAPLAEATPEAKVSFARQRVSSTDPFLYHKTSRRDLFHRELAARPDLAEVIFENERGEVTEGAYSNLIAVIDGTKCTPPLDCGLLPGTLREELLAQGTIEERILKREDLERAEAVFLVNSVRGWRQATLLDEETDAGKFPPPEGEG</sequence>
<dbReference type="InterPro" id="IPR019999">
    <property type="entry name" value="Anth_synth_I-like"/>
</dbReference>
<dbReference type="InterPro" id="IPR015890">
    <property type="entry name" value="Chorismate_C"/>
</dbReference>
<evidence type="ECO:0000313" key="3">
    <source>
        <dbReference type="Proteomes" id="UP000683557"/>
    </source>
</evidence>
<evidence type="ECO:0000259" key="1">
    <source>
        <dbReference type="Pfam" id="PF00425"/>
    </source>
</evidence>
<dbReference type="GO" id="GO:0046820">
    <property type="term" value="F:4-amino-4-deoxychorismate synthase activity"/>
    <property type="evidence" value="ECO:0007669"/>
    <property type="project" value="UniProtKB-EC"/>
</dbReference>
<feature type="domain" description="Chorismate-utilising enzyme C-terminal" evidence="1">
    <location>
        <begin position="104"/>
        <end position="358"/>
    </location>
</feature>
<dbReference type="InterPro" id="IPR005802">
    <property type="entry name" value="ADC_synth_comp_1"/>
</dbReference>
<dbReference type="Proteomes" id="UP000683557">
    <property type="component" value="Chromosome"/>
</dbReference>
<dbReference type="PANTHER" id="PTHR11236:SF50">
    <property type="entry name" value="AMINODEOXYCHORISMATE SYNTHASE COMPONENT 1"/>
    <property type="match status" value="1"/>
</dbReference>
<dbReference type="EC" id="2.6.1.85" evidence="2"/>
<dbReference type="InterPro" id="IPR001544">
    <property type="entry name" value="Aminotrans_IV"/>
</dbReference>
<keyword evidence="2" id="KW-0032">Aminotransferase</keyword>